<dbReference type="GO" id="GO:0070382">
    <property type="term" value="C:exocytic vesicle"/>
    <property type="evidence" value="ECO:0007669"/>
    <property type="project" value="TreeGrafter"/>
</dbReference>
<feature type="region of interest" description="Disordered" evidence="4">
    <location>
        <begin position="2228"/>
        <end position="2251"/>
    </location>
</feature>
<accession>A0A9Q0MX73</accession>
<dbReference type="EMBL" id="WJQU01000003">
    <property type="protein sequence ID" value="KAJ6638720.1"/>
    <property type="molecule type" value="Genomic_DNA"/>
</dbReference>
<feature type="region of interest" description="Disordered" evidence="4">
    <location>
        <begin position="123"/>
        <end position="142"/>
    </location>
</feature>
<feature type="compositionally biased region" description="Low complexity" evidence="4">
    <location>
        <begin position="1322"/>
        <end position="1334"/>
    </location>
</feature>
<dbReference type="PANTHER" id="PTHR45716">
    <property type="entry name" value="BITESIZE, ISOFORM I"/>
    <property type="match status" value="1"/>
</dbReference>
<evidence type="ECO:0000256" key="1">
    <source>
        <dbReference type="ARBA" id="ARBA00004370"/>
    </source>
</evidence>
<comment type="subcellular location">
    <subcellularLocation>
        <location evidence="1">Membrane</location>
    </subcellularLocation>
</comment>
<feature type="compositionally biased region" description="Polar residues" evidence="4">
    <location>
        <begin position="2228"/>
        <end position="2237"/>
    </location>
</feature>
<feature type="compositionally biased region" description="Polar residues" evidence="4">
    <location>
        <begin position="281"/>
        <end position="290"/>
    </location>
</feature>
<feature type="compositionally biased region" description="Acidic residues" evidence="4">
    <location>
        <begin position="1335"/>
        <end position="1347"/>
    </location>
</feature>
<sequence length="3045" mass="341293">NDELKSNSGFSETPRAPENTINALGPQLAVATTQVLDSLNEQERQIILNVLKRDEGVRQRDAARLLNEMQTKSERNARELQAASGEWINEYARGPPRRDSITKEYLPASDIIKKSIRRSWTISSSQHDDRVQSHHDDENYQLDHPNAYYNQTMDYQNNEYYDRITQHHSRRVVRQSTLPTNIPNPDNYYQNNVNLMPPPISPKQQLSPQYSPSPYNTDSEDMADCSNSDMKQRYPIRRQSTLPCRPNEHHAQKYLSTSPIRNYSRSPEKHESDQRYPPFVRQSTFPSNMTEPYANRPKILLPPSPNRLSYSKSPESVMDTDIPKRHASIVRQSTLPNPDQHMKLLPTSPPKRQSSPQYMKRSPEMVRQNTLPNPDGMNSLNIHQQTKFLPISPRLKQNFLFPQPNQSPRQFLSHQNVPTVIDDPYSSTGSVGCPQPREHISKMIKVRSHSNEEYSANRPPPIEGRRMLPEIPRNHSPSRLVRQSHVMEDSRHNQATDKRTFSEAKQNLPEYDDSNSYKEHSFLEVDEEEPYEGPQYKNVYSASDSKVRYDEEEKPKPKIGHNVRSAESFLNDTLPEYNHPDEIRHNRKDRTRRRRSREVIESEIHASSNEDEPRRKPETMRSISEDIPPKSNTKPVTRRSLSHPERETQNSKRIDHSKIPSPKPLADILEKSKREKPSKIPSPRRKNFKTIDNSDVSPIATRTHVQRRDSKSSIYKDSKEEESERVDDESTAEDVSPANNEESKEVDGGNKSETEHKTTLGEAEIQSAVEAAAVIFKKVVLQRRQAAKKHTEEGKRNRNLSFMQDDISDYETYGSSKMFCQDSDDYKLVFISSDSSSKEDEFGETSSTSSVQTAQSIDECDWDWDWDYFEPGVSRMIFKEYTKSPFDSPILARKHNSPLVSPIFYRRSSPRLYRHKFRESDTGTDEELLHQTESSSPISSDSYIMPSVFLKKSFSKFGGKKRHIDDTIDRKGCDCGSIPQYVPIPVPVPVPVPIADFQNWKPADLILNQANNENSHLRAIQQKQAADIFHLWNIFAEQILTGMFCKSTTHAKEDQDKQQRNEHTSCAGQAVSRPSAEYFSSKSIIQNEPSPCNDTKTSSTERNISNCVGLIENSLITNTGIDKTSLLSRIDKKCVSSDNYNIANITQVSSADKIKPKPICDCSIVPVVDIIGGCYSETDVNLVNDTIGVNKVDLSIDDSLQLDLMAKPMEIASTGVSNESTKGYLRSDYMITSSSASSASDDEHTTRTVSRSYNVTEYSNDDNVVSGSSDFCDSDDRCISPTSSAREDQSSAASDDSDDTNTKRRSKPKNFFKVFVVNKNKSSSDTDAQSSNTDSTDDSSDNDTDTDTELNCGIVLNYVKTLNANDDFLCDGEQTIDNQLKHDDNAIQSELEIGSNENIDQYIESTGLHELNIEYKEIEAAVAINNKSEISDLDDHPSNVEELTANDGEVNVKPALNANVGNETKNSDFSMHEQSIECRDESIYDDNCKPIETDNLSTVELETKSEMNCYELDDHMANNGIVVAAITDNDGNEQYAAEPVGHYSKVSTSVAYDKTSCVPNSGDGTNLLQSITESASSLLIKNQNNADDNDRINNISQQQHEHFSDECTFESTQLNDHNNDIVCANGNPTTSGVEAKTEEYSGYTCESNYSMNNTNTHTSEVTVHSSVENERSNCVDDAVAAKFTSLIMITQDLNRSLEHQVSVVPSDTIQIVSDDNSVTVKHTNSHYDADNFSNYTRSFEDDDSTSSSASKLPIRLTSVNKTTSNNEKTIVNNEQCDGRMKIMSESVLVDDDVTVVTSADTLSAVVCLEDGLADDDSWVEEISHDEEEFATTTATESDVEESEDFALCTVVDREEELRGFNRSAIDFTLHTIVEESCEESEVEQNNKTKNRMSASELEKYFFYGLGEGRPINSSELKDESLSDSSSICSDGIDSVGGSDDVPGMDNMNSSDLASSRLEKYFLTTFMGFANEQRDTDGSGSVGSDSEGCPSPGQRRKRLVRARGTPRSHNSSLDNLLATNSDCHETNTSAESHNDFMDYSESDTCDETVIHVDKSDNSNDTLKRKKQNKKRPDISEENKLSSAPDLSVTSKDSENETSKTLPSEFTPASYSLAQSRNQHSRDSGFIGSNDDLLKSEEVPSKSTDQKFELEEILEEQKESVEIETKSPNEEQPKVVMTPTNLYRKDSFNNWSSDEETNLMMSKMRQFFKTLIAASANAQNMANNSKLLTSVKSDNSTPVDGTPVPKPRNKHKPPQLVYFENELTRLMKTVPGINDNQVREIVEYLSSEDTWSDSYDSSDYTSSDLEGNSVANKKSELQEQISASCQQIIEKFDNIGDEEGDRGDGGLFEEGQVLNWETAHVYQKLVASFSKMTSTNERQSDATSSTSPPIFKKVMSHIGTRLVALMHEVSSGESHPSTSPKANVRYHRKLQQKISATNSTTTEDDDSTSESNMERHDDLGGFTNLPRSKSHDLLLSGTRPTHHQSSGGVDTTAEEKEASDYERFSWRGSFESALLANGDSRTKLTLLDKDNSSSASALAAKRRSAGDLLFNQNSLSREQLDRVRSCGSIGYDNDIETSKLWTSSNQKSTRRRSSVPDATCDSNENTSDEDDRYALRSTLPRSLQNATSASTNSLPRLSTNSQLSASMQKSQSVNHFLPNSVKSARYRPPGFSRPSAVPKKAVSSPGLQQSLYLKRDTRRRAHSFYGETLEYDLDGDRSLKKKSNRTSSKIPLYSQEESNASEMAGSSPIIGERHLSSGSASPVAANKSASTDPWPTQTDEDIDRLVALHKLRSDSMASVYSGAGEGRYGTVAVKGQIEFGMQYNYKQGALEIHIVQCKDLAAVDTKRNRSDPYVKLYLLPDKSKTGKRKTKVKKHTLNPVFDETLKFYMLLNSLESRTLWLTVWHSDMFGRNDFLGEVMITLSGKVFDNPHPQWYTLQERSEPFDDVVTYKGDIIVGLKFVPPDSSSASQHSSPHSSGGLSLRKFGSIKSSPSSRSSSSKGSLHVLVKEGKNLNAVKANGFCDAFCKRYAQLKQHQFINIYHQHFLV</sequence>
<evidence type="ECO:0000259" key="5">
    <source>
        <dbReference type="PROSITE" id="PS50004"/>
    </source>
</evidence>
<feature type="compositionally biased region" description="Polar residues" evidence="4">
    <location>
        <begin position="2617"/>
        <end position="2652"/>
    </location>
</feature>
<feature type="compositionally biased region" description="Basic and acidic residues" evidence="4">
    <location>
        <begin position="126"/>
        <end position="138"/>
    </location>
</feature>
<keyword evidence="8" id="KW-1185">Reference proteome</keyword>
<feature type="region of interest" description="Disordered" evidence="4">
    <location>
        <begin position="447"/>
        <end position="756"/>
    </location>
</feature>
<dbReference type="InterPro" id="IPR035892">
    <property type="entry name" value="C2_domain_sf"/>
</dbReference>
<feature type="region of interest" description="Disordered" evidence="4">
    <location>
        <begin position="1972"/>
        <end position="2018"/>
    </location>
</feature>
<dbReference type="SMART" id="SM00239">
    <property type="entry name" value="C2"/>
    <property type="match status" value="1"/>
</dbReference>
<feature type="region of interest" description="Disordered" evidence="4">
    <location>
        <begin position="336"/>
        <end position="360"/>
    </location>
</feature>
<feature type="domain" description="C2" evidence="5">
    <location>
        <begin position="2811"/>
        <end position="2933"/>
    </location>
</feature>
<dbReference type="PANTHER" id="PTHR45716:SF2">
    <property type="entry name" value="BITESIZE, ISOFORM I"/>
    <property type="match status" value="1"/>
</dbReference>
<keyword evidence="3" id="KW-0472">Membrane</keyword>
<evidence type="ECO:0000259" key="6">
    <source>
        <dbReference type="PROSITE" id="PS50916"/>
    </source>
</evidence>
<feature type="region of interest" description="Disordered" evidence="4">
    <location>
        <begin position="1052"/>
        <end position="1074"/>
    </location>
</feature>
<dbReference type="PROSITE" id="PS50916">
    <property type="entry name" value="RABBD"/>
    <property type="match status" value="1"/>
</dbReference>
<dbReference type="InterPro" id="IPR000008">
    <property type="entry name" value="C2_dom"/>
</dbReference>
<dbReference type="Gene3D" id="2.60.40.150">
    <property type="entry name" value="C2 domain"/>
    <property type="match status" value="1"/>
</dbReference>
<dbReference type="InterPro" id="IPR010911">
    <property type="entry name" value="Rab_BD"/>
</dbReference>
<feature type="compositionally biased region" description="Basic and acidic residues" evidence="4">
    <location>
        <begin position="545"/>
        <end position="556"/>
    </location>
</feature>
<feature type="compositionally biased region" description="Polar residues" evidence="4">
    <location>
        <begin position="2097"/>
        <end position="2116"/>
    </location>
</feature>
<protein>
    <submittedName>
        <fullName evidence="7">Synaptotagmin-like protein 5</fullName>
    </submittedName>
</protein>
<dbReference type="OrthoDB" id="195679at2759"/>
<feature type="compositionally biased region" description="Basic and acidic residues" evidence="4">
    <location>
        <begin position="611"/>
        <end position="628"/>
    </location>
</feature>
<dbReference type="GO" id="GO:0042043">
    <property type="term" value="F:neurexin family protein binding"/>
    <property type="evidence" value="ECO:0007669"/>
    <property type="project" value="TreeGrafter"/>
</dbReference>
<organism evidence="7 8">
    <name type="scientific">Pseudolycoriella hygida</name>
    <dbReference type="NCBI Taxonomy" id="35572"/>
    <lineage>
        <taxon>Eukaryota</taxon>
        <taxon>Metazoa</taxon>
        <taxon>Ecdysozoa</taxon>
        <taxon>Arthropoda</taxon>
        <taxon>Hexapoda</taxon>
        <taxon>Insecta</taxon>
        <taxon>Pterygota</taxon>
        <taxon>Neoptera</taxon>
        <taxon>Endopterygota</taxon>
        <taxon>Diptera</taxon>
        <taxon>Nematocera</taxon>
        <taxon>Sciaroidea</taxon>
        <taxon>Sciaridae</taxon>
        <taxon>Pseudolycoriella</taxon>
    </lineage>
</organism>
<feature type="compositionally biased region" description="Basic and acidic residues" evidence="4">
    <location>
        <begin position="485"/>
        <end position="502"/>
    </location>
</feature>
<proteinExistence type="predicted"/>
<feature type="compositionally biased region" description="Acidic residues" evidence="4">
    <location>
        <begin position="720"/>
        <end position="732"/>
    </location>
</feature>
<feature type="region of interest" description="Disordered" evidence="4">
    <location>
        <begin position="1259"/>
        <end position="1305"/>
    </location>
</feature>
<name>A0A9Q0MX73_9DIPT</name>
<feature type="compositionally biased region" description="Basic residues" evidence="4">
    <location>
        <begin position="585"/>
        <end position="596"/>
    </location>
</feature>
<feature type="domain" description="RabBD" evidence="6">
    <location>
        <begin position="33"/>
        <end position="91"/>
    </location>
</feature>
<feature type="compositionally biased region" description="Polar residues" evidence="4">
    <location>
        <begin position="254"/>
        <end position="265"/>
    </location>
</feature>
<evidence type="ECO:0000256" key="4">
    <source>
        <dbReference type="SAM" id="MobiDB-lite"/>
    </source>
</evidence>
<feature type="compositionally biased region" description="Low complexity" evidence="4">
    <location>
        <begin position="1977"/>
        <end position="1987"/>
    </location>
</feature>
<feature type="compositionally biased region" description="Basic and acidic residues" evidence="4">
    <location>
        <begin position="668"/>
        <end position="678"/>
    </location>
</feature>
<gene>
    <name evidence="7" type="primary">SYTL5</name>
    <name evidence="7" type="ORF">Bhyg_11457</name>
</gene>
<feature type="compositionally biased region" description="Polar residues" evidence="4">
    <location>
        <begin position="2006"/>
        <end position="2018"/>
    </location>
</feature>
<dbReference type="GO" id="GO:0006886">
    <property type="term" value="P:intracellular protein transport"/>
    <property type="evidence" value="ECO:0007669"/>
    <property type="project" value="InterPro"/>
</dbReference>
<dbReference type="InterPro" id="IPR001565">
    <property type="entry name" value="Synaptotagmin"/>
</dbReference>
<feature type="compositionally biased region" description="Basic and acidic residues" evidence="4">
    <location>
        <begin position="1052"/>
        <end position="1063"/>
    </location>
</feature>
<dbReference type="PRINTS" id="PR00399">
    <property type="entry name" value="SYNAPTOTAGMN"/>
</dbReference>
<dbReference type="Gene3D" id="6.10.250.3000">
    <property type="match status" value="1"/>
</dbReference>
<feature type="region of interest" description="Disordered" evidence="4">
    <location>
        <begin position="1322"/>
        <end position="1347"/>
    </location>
</feature>
<feature type="region of interest" description="Disordered" evidence="4">
    <location>
        <begin position="191"/>
        <end position="227"/>
    </location>
</feature>
<dbReference type="FunFam" id="2.60.40.150:FF:000006">
    <property type="entry name" value="Synaptotagmin-like 5, isoform CRA_a"/>
    <property type="match status" value="1"/>
</dbReference>
<feature type="compositionally biased region" description="Polar residues" evidence="4">
    <location>
        <begin position="2723"/>
        <end position="2739"/>
    </location>
</feature>
<feature type="compositionally biased region" description="Polar residues" evidence="4">
    <location>
        <begin position="202"/>
        <end position="217"/>
    </location>
</feature>
<feature type="non-terminal residue" evidence="7">
    <location>
        <position position="1"/>
    </location>
</feature>
<dbReference type="GO" id="GO:0005886">
    <property type="term" value="C:plasma membrane"/>
    <property type="evidence" value="ECO:0007669"/>
    <property type="project" value="TreeGrafter"/>
</dbReference>
<feature type="compositionally biased region" description="Basic and acidic residues" evidence="4">
    <location>
        <begin position="642"/>
        <end position="658"/>
    </location>
</feature>
<feature type="compositionally biased region" description="Polar residues" evidence="4">
    <location>
        <begin position="1"/>
        <end position="11"/>
    </location>
</feature>
<reference evidence="7" key="1">
    <citation type="submission" date="2022-07" db="EMBL/GenBank/DDBJ databases">
        <authorList>
            <person name="Trinca V."/>
            <person name="Uliana J.V.C."/>
            <person name="Torres T.T."/>
            <person name="Ward R.J."/>
            <person name="Monesi N."/>
        </authorList>
    </citation>
    <scope>NUCLEOTIDE SEQUENCE</scope>
    <source>
        <strain evidence="7">HSMRA1968</strain>
        <tissue evidence="7">Whole embryos</tissue>
    </source>
</reference>
<evidence type="ECO:0000256" key="3">
    <source>
        <dbReference type="ARBA" id="ARBA00023136"/>
    </source>
</evidence>
<feature type="compositionally biased region" description="Polar residues" evidence="4">
    <location>
        <begin position="2765"/>
        <end position="2775"/>
    </location>
</feature>
<feature type="compositionally biased region" description="Basic residues" evidence="4">
    <location>
        <begin position="1993"/>
        <end position="2005"/>
    </location>
</feature>
<feature type="region of interest" description="Disordered" evidence="4">
    <location>
        <begin position="2430"/>
        <end position="2494"/>
    </location>
</feature>
<evidence type="ECO:0000256" key="2">
    <source>
        <dbReference type="ARBA" id="ARBA00022737"/>
    </source>
</evidence>
<feature type="region of interest" description="Disordered" evidence="4">
    <location>
        <begin position="1914"/>
        <end position="1950"/>
    </location>
</feature>
<dbReference type="SUPFAM" id="SSF49562">
    <property type="entry name" value="C2 domain (Calcium/lipid-binding domain, CaLB)"/>
    <property type="match status" value="1"/>
</dbReference>
<feature type="region of interest" description="Disordered" evidence="4">
    <location>
        <begin position="2580"/>
        <end position="2692"/>
    </location>
</feature>
<feature type="compositionally biased region" description="Basic and acidic residues" evidence="4">
    <location>
        <begin position="2130"/>
        <end position="2144"/>
    </location>
</feature>
<feature type="compositionally biased region" description="Basic and acidic residues" evidence="4">
    <location>
        <begin position="741"/>
        <end position="756"/>
    </location>
</feature>
<dbReference type="Pfam" id="PF00168">
    <property type="entry name" value="C2"/>
    <property type="match status" value="1"/>
</dbReference>
<evidence type="ECO:0000313" key="7">
    <source>
        <dbReference type="EMBL" id="KAJ6638720.1"/>
    </source>
</evidence>
<feature type="region of interest" description="Disordered" evidence="4">
    <location>
        <begin position="2714"/>
        <end position="2776"/>
    </location>
</feature>
<feature type="region of interest" description="Disordered" evidence="4">
    <location>
        <begin position="240"/>
        <end position="318"/>
    </location>
</feature>
<feature type="compositionally biased region" description="Basic and acidic residues" evidence="4">
    <location>
        <begin position="706"/>
        <end position="719"/>
    </location>
</feature>
<feature type="non-terminal residue" evidence="7">
    <location>
        <position position="3045"/>
    </location>
</feature>
<dbReference type="GO" id="GO:0031267">
    <property type="term" value="F:small GTPase binding"/>
    <property type="evidence" value="ECO:0007669"/>
    <property type="project" value="InterPro"/>
</dbReference>
<feature type="compositionally biased region" description="Basic and acidic residues" evidence="4">
    <location>
        <begin position="2069"/>
        <end position="2078"/>
    </location>
</feature>
<feature type="compositionally biased region" description="Low complexity" evidence="4">
    <location>
        <begin position="1261"/>
        <end position="1270"/>
    </location>
</feature>
<dbReference type="PROSITE" id="PS50004">
    <property type="entry name" value="C2"/>
    <property type="match status" value="1"/>
</dbReference>
<feature type="region of interest" description="Disordered" evidence="4">
    <location>
        <begin position="1"/>
        <end position="20"/>
    </location>
</feature>
<evidence type="ECO:0000313" key="8">
    <source>
        <dbReference type="Proteomes" id="UP001151699"/>
    </source>
</evidence>
<feature type="region of interest" description="Disordered" evidence="4">
    <location>
        <begin position="919"/>
        <end position="939"/>
    </location>
</feature>
<comment type="caution">
    <text evidence="7">The sequence shown here is derived from an EMBL/GenBank/DDBJ whole genome shotgun (WGS) entry which is preliminary data.</text>
</comment>
<dbReference type="GO" id="GO:0006887">
    <property type="term" value="P:exocytosis"/>
    <property type="evidence" value="ECO:0007669"/>
    <property type="project" value="TreeGrafter"/>
</dbReference>
<feature type="compositionally biased region" description="Low complexity" evidence="4">
    <location>
        <begin position="1922"/>
        <end position="1941"/>
    </location>
</feature>
<dbReference type="Proteomes" id="UP001151699">
    <property type="component" value="Chromosome X"/>
</dbReference>
<feature type="region of interest" description="Disordered" evidence="4">
    <location>
        <begin position="2963"/>
        <end position="2999"/>
    </location>
</feature>
<keyword evidence="2" id="KW-0677">Repeat</keyword>
<dbReference type="CDD" id="cd08521">
    <property type="entry name" value="C2A_SLP"/>
    <property type="match status" value="1"/>
</dbReference>
<feature type="region of interest" description="Disordered" evidence="4">
    <location>
        <begin position="2055"/>
        <end position="2144"/>
    </location>
</feature>